<dbReference type="AlphaFoldDB" id="A0A2W5V9L1"/>
<dbReference type="InterPro" id="IPR009057">
    <property type="entry name" value="Homeodomain-like_sf"/>
</dbReference>
<dbReference type="RefSeq" id="WP_184721700.1">
    <property type="nucleotide sequence ID" value="NZ_QFQZ01000005.1"/>
</dbReference>
<organism evidence="6 7">
    <name type="scientific">Caulobacter segnis</name>
    <dbReference type="NCBI Taxonomy" id="88688"/>
    <lineage>
        <taxon>Bacteria</taxon>
        <taxon>Pseudomonadati</taxon>
        <taxon>Pseudomonadota</taxon>
        <taxon>Alphaproteobacteria</taxon>
        <taxon>Caulobacterales</taxon>
        <taxon>Caulobacteraceae</taxon>
        <taxon>Caulobacter</taxon>
    </lineage>
</organism>
<dbReference type="Pfam" id="PF00440">
    <property type="entry name" value="TetR_N"/>
    <property type="match status" value="1"/>
</dbReference>
<dbReference type="GO" id="GO:0003700">
    <property type="term" value="F:DNA-binding transcription factor activity"/>
    <property type="evidence" value="ECO:0007669"/>
    <property type="project" value="TreeGrafter"/>
</dbReference>
<name>A0A2W5V9L1_9CAUL</name>
<proteinExistence type="predicted"/>
<dbReference type="SUPFAM" id="SSF48498">
    <property type="entry name" value="Tetracyclin repressor-like, C-terminal domain"/>
    <property type="match status" value="1"/>
</dbReference>
<gene>
    <name evidence="6" type="ORF">DI526_02920</name>
</gene>
<keyword evidence="3" id="KW-0804">Transcription</keyword>
<dbReference type="Proteomes" id="UP000249393">
    <property type="component" value="Unassembled WGS sequence"/>
</dbReference>
<dbReference type="EMBL" id="QFQZ01000005">
    <property type="protein sequence ID" value="PZR36669.1"/>
    <property type="molecule type" value="Genomic_DNA"/>
</dbReference>
<feature type="DNA-binding region" description="H-T-H motif" evidence="4">
    <location>
        <begin position="33"/>
        <end position="52"/>
    </location>
</feature>
<keyword evidence="1" id="KW-0805">Transcription regulation</keyword>
<dbReference type="InterPro" id="IPR001647">
    <property type="entry name" value="HTH_TetR"/>
</dbReference>
<dbReference type="PROSITE" id="PS50977">
    <property type="entry name" value="HTH_TETR_2"/>
    <property type="match status" value="1"/>
</dbReference>
<evidence type="ECO:0000313" key="7">
    <source>
        <dbReference type="Proteomes" id="UP000249393"/>
    </source>
</evidence>
<reference evidence="6 7" key="1">
    <citation type="submission" date="2017-08" db="EMBL/GenBank/DDBJ databases">
        <title>Infants hospitalized years apart are colonized by the same room-sourced microbial strains.</title>
        <authorList>
            <person name="Brooks B."/>
            <person name="Olm M.R."/>
            <person name="Firek B.A."/>
            <person name="Baker R."/>
            <person name="Thomas B.C."/>
            <person name="Morowitz M.J."/>
            <person name="Banfield J.F."/>
        </authorList>
    </citation>
    <scope>NUCLEOTIDE SEQUENCE [LARGE SCALE GENOMIC DNA]</scope>
    <source>
        <strain evidence="6">S2_003_000_R2_4</strain>
    </source>
</reference>
<evidence type="ECO:0000313" key="6">
    <source>
        <dbReference type="EMBL" id="PZR36669.1"/>
    </source>
</evidence>
<dbReference type="Gene3D" id="1.10.357.10">
    <property type="entry name" value="Tetracycline Repressor, domain 2"/>
    <property type="match status" value="1"/>
</dbReference>
<evidence type="ECO:0000259" key="5">
    <source>
        <dbReference type="PROSITE" id="PS50977"/>
    </source>
</evidence>
<protein>
    <submittedName>
        <fullName evidence="6">TetR/AcrR family transcriptional regulator</fullName>
    </submittedName>
</protein>
<dbReference type="PRINTS" id="PR00455">
    <property type="entry name" value="HTHTETR"/>
</dbReference>
<keyword evidence="2 4" id="KW-0238">DNA-binding</keyword>
<comment type="caution">
    <text evidence="6">The sequence shown here is derived from an EMBL/GenBank/DDBJ whole genome shotgun (WGS) entry which is preliminary data.</text>
</comment>
<accession>A0A2W5V9L1</accession>
<evidence type="ECO:0000256" key="3">
    <source>
        <dbReference type="ARBA" id="ARBA00023163"/>
    </source>
</evidence>
<dbReference type="InterPro" id="IPR050109">
    <property type="entry name" value="HTH-type_TetR-like_transc_reg"/>
</dbReference>
<evidence type="ECO:0000256" key="2">
    <source>
        <dbReference type="ARBA" id="ARBA00023125"/>
    </source>
</evidence>
<dbReference type="PANTHER" id="PTHR30055">
    <property type="entry name" value="HTH-TYPE TRANSCRIPTIONAL REGULATOR RUTR"/>
    <property type="match status" value="1"/>
</dbReference>
<dbReference type="GO" id="GO:0000976">
    <property type="term" value="F:transcription cis-regulatory region binding"/>
    <property type="evidence" value="ECO:0007669"/>
    <property type="project" value="TreeGrafter"/>
</dbReference>
<feature type="domain" description="HTH tetR-type" evidence="5">
    <location>
        <begin position="10"/>
        <end position="70"/>
    </location>
</feature>
<dbReference type="PANTHER" id="PTHR30055:SF234">
    <property type="entry name" value="HTH-TYPE TRANSCRIPTIONAL REGULATOR BETI"/>
    <property type="match status" value="1"/>
</dbReference>
<evidence type="ECO:0000256" key="1">
    <source>
        <dbReference type="ARBA" id="ARBA00023015"/>
    </source>
</evidence>
<dbReference type="InterPro" id="IPR036271">
    <property type="entry name" value="Tet_transcr_reg_TetR-rel_C_sf"/>
</dbReference>
<dbReference type="SUPFAM" id="SSF46689">
    <property type="entry name" value="Homeodomain-like"/>
    <property type="match status" value="1"/>
</dbReference>
<sequence length="207" mass="22515">MPIPRKETQRQTRDRLIAAAHTSIVEEGVSGMSIRNICGAAGHSQGAFYSNFASKDDLLVEVMEAHIHDEVALLRELVRGSESGDIERTLRRLADRLANLAAEPQWSLLSIELQLHARRDAAFAARHQAGKASCYRMFGELVADLTQRFDLTPALPPLQAGIGLYALWMGLAVQGQVAGAIGREEMLVAFFRAMAGLDARAPAGARP</sequence>
<evidence type="ECO:0000256" key="4">
    <source>
        <dbReference type="PROSITE-ProRule" id="PRU00335"/>
    </source>
</evidence>